<reference evidence="1" key="2">
    <citation type="journal article" date="2015" name="Data Brief">
        <title>Shoot transcriptome of the giant reed, Arundo donax.</title>
        <authorList>
            <person name="Barrero R.A."/>
            <person name="Guerrero F.D."/>
            <person name="Moolhuijzen P."/>
            <person name="Goolsby J.A."/>
            <person name="Tidwell J."/>
            <person name="Bellgard S.E."/>
            <person name="Bellgard M.I."/>
        </authorList>
    </citation>
    <scope>NUCLEOTIDE SEQUENCE</scope>
    <source>
        <tissue evidence="1">Shoot tissue taken approximately 20 cm above the soil surface</tissue>
    </source>
</reference>
<protein>
    <submittedName>
        <fullName evidence="1">Uncharacterized protein</fullName>
    </submittedName>
</protein>
<name>A0A0A8YF50_ARUDO</name>
<dbReference type="EMBL" id="GBRH01273101">
    <property type="protein sequence ID" value="JAD24794.1"/>
    <property type="molecule type" value="Transcribed_RNA"/>
</dbReference>
<dbReference type="AlphaFoldDB" id="A0A0A8YF50"/>
<organism evidence="1">
    <name type="scientific">Arundo donax</name>
    <name type="common">Giant reed</name>
    <name type="synonym">Donax arundinaceus</name>
    <dbReference type="NCBI Taxonomy" id="35708"/>
    <lineage>
        <taxon>Eukaryota</taxon>
        <taxon>Viridiplantae</taxon>
        <taxon>Streptophyta</taxon>
        <taxon>Embryophyta</taxon>
        <taxon>Tracheophyta</taxon>
        <taxon>Spermatophyta</taxon>
        <taxon>Magnoliopsida</taxon>
        <taxon>Liliopsida</taxon>
        <taxon>Poales</taxon>
        <taxon>Poaceae</taxon>
        <taxon>PACMAD clade</taxon>
        <taxon>Arundinoideae</taxon>
        <taxon>Arundineae</taxon>
        <taxon>Arundo</taxon>
    </lineage>
</organism>
<proteinExistence type="predicted"/>
<sequence length="35" mass="4179">MQLVVIWTLFNCQKYHLSTYIFFLKTSEEGLTPNI</sequence>
<reference evidence="1" key="1">
    <citation type="submission" date="2014-09" db="EMBL/GenBank/DDBJ databases">
        <authorList>
            <person name="Magalhaes I.L.F."/>
            <person name="Oliveira U."/>
            <person name="Santos F.R."/>
            <person name="Vidigal T.H.D.A."/>
            <person name="Brescovit A.D."/>
            <person name="Santos A.J."/>
        </authorList>
    </citation>
    <scope>NUCLEOTIDE SEQUENCE</scope>
    <source>
        <tissue evidence="1">Shoot tissue taken approximately 20 cm above the soil surface</tissue>
    </source>
</reference>
<accession>A0A0A8YF50</accession>
<evidence type="ECO:0000313" key="1">
    <source>
        <dbReference type="EMBL" id="JAD24794.1"/>
    </source>
</evidence>